<evidence type="ECO:0000313" key="5">
    <source>
        <dbReference type="EMBL" id="ATE56471.1"/>
    </source>
</evidence>
<dbReference type="Pfam" id="PF09084">
    <property type="entry name" value="NMT1"/>
    <property type="match status" value="1"/>
</dbReference>
<accession>A0A290ZBQ0</accession>
<evidence type="ECO:0000259" key="4">
    <source>
        <dbReference type="Pfam" id="PF09084"/>
    </source>
</evidence>
<dbReference type="AlphaFoldDB" id="A0A290ZBQ0"/>
<comment type="subcellular location">
    <subcellularLocation>
        <location evidence="1">Periplasm</location>
    </subcellularLocation>
</comment>
<dbReference type="SUPFAM" id="SSF53850">
    <property type="entry name" value="Periplasmic binding protein-like II"/>
    <property type="match status" value="1"/>
</dbReference>
<dbReference type="RefSeq" id="WP_096496259.1">
    <property type="nucleotide sequence ID" value="NZ_CP023445.1"/>
</dbReference>
<comment type="similarity">
    <text evidence="2">Belongs to the bacterial solute-binding protein SsuA/TauA family.</text>
</comment>
<protein>
    <submittedName>
        <fullName evidence="5">Thiamine biosynthesis protein</fullName>
    </submittedName>
</protein>
<keyword evidence="3" id="KW-0732">Signal</keyword>
<dbReference type="PANTHER" id="PTHR30024">
    <property type="entry name" value="ALIPHATIC SULFONATES-BINDING PROTEIN-RELATED"/>
    <property type="match status" value="1"/>
</dbReference>
<evidence type="ECO:0000313" key="6">
    <source>
        <dbReference type="Proteomes" id="UP000218505"/>
    </source>
</evidence>
<dbReference type="GO" id="GO:0042597">
    <property type="term" value="C:periplasmic space"/>
    <property type="evidence" value="ECO:0007669"/>
    <property type="project" value="UniProtKB-SubCell"/>
</dbReference>
<proteinExistence type="inferred from homology"/>
<dbReference type="Proteomes" id="UP000218505">
    <property type="component" value="Chromosome"/>
</dbReference>
<evidence type="ECO:0000256" key="1">
    <source>
        <dbReference type="ARBA" id="ARBA00004418"/>
    </source>
</evidence>
<gene>
    <name evidence="5" type="ORF">CNX65_26985</name>
</gene>
<dbReference type="EMBL" id="CP023445">
    <property type="protein sequence ID" value="ATE56471.1"/>
    <property type="molecule type" value="Genomic_DNA"/>
</dbReference>
<name>A0A290ZBQ0_9PSEU</name>
<organism evidence="5 6">
    <name type="scientific">Actinosynnema pretiosum</name>
    <dbReference type="NCBI Taxonomy" id="42197"/>
    <lineage>
        <taxon>Bacteria</taxon>
        <taxon>Bacillati</taxon>
        <taxon>Actinomycetota</taxon>
        <taxon>Actinomycetes</taxon>
        <taxon>Pseudonocardiales</taxon>
        <taxon>Pseudonocardiaceae</taxon>
        <taxon>Actinosynnema</taxon>
    </lineage>
</organism>
<dbReference type="Gene3D" id="3.40.190.10">
    <property type="entry name" value="Periplasmic binding protein-like II"/>
    <property type="match status" value="2"/>
</dbReference>
<dbReference type="InterPro" id="IPR015168">
    <property type="entry name" value="SsuA/THI5"/>
</dbReference>
<reference evidence="5" key="1">
    <citation type="submission" date="2017-09" db="EMBL/GenBank/DDBJ databases">
        <title>Complete Genome Sequence of ansamitocin-producing Bacterium Actinosynnema pretiosum X47.</title>
        <authorList>
            <person name="Cao G."/>
            <person name="Zong G."/>
            <person name="Zhong C."/>
            <person name="Fu J."/>
        </authorList>
    </citation>
    <scope>NUCLEOTIDE SEQUENCE [LARGE SCALE GENOMIC DNA]</scope>
    <source>
        <strain evidence="5">X47</strain>
    </source>
</reference>
<evidence type="ECO:0000256" key="2">
    <source>
        <dbReference type="ARBA" id="ARBA00010742"/>
    </source>
</evidence>
<sequence>MTLRVGRSARRIIGGLSALAMLAAVSGCGLLGGSSEDGSASEGGTSTAPGQVEKSKIKLGLLNILDVASVHIAIKKGYFKEEGLEIEPVIIQGGAAAIPGLISGSIDITFGNWVSYFAAESQGAAKDKGGLKLISDGYQAKSDMFVIVAAPDSGIKSPKDLDGKTIAINTYKNIAELTAKATLEANDVDPSKVKFKELGFPDMEAAVKNKSVDAAFMVEPFIARSHRGSGFTTVLDAASGPTKDIPIGGYATTGDFASKNPNSVAAFQRAMAKGQKEAQDRSIVEPVLQDYAKIDKDTATLVHFGEYPTSLESSRLQRVADLMLTYQLLKEKFDVTPMIVSGSAG</sequence>
<dbReference type="PANTHER" id="PTHR30024:SF47">
    <property type="entry name" value="TAURINE-BINDING PERIPLASMIC PROTEIN"/>
    <property type="match status" value="1"/>
</dbReference>
<keyword evidence="6" id="KW-1185">Reference proteome</keyword>
<dbReference type="KEGG" id="apre:CNX65_26985"/>
<evidence type="ECO:0000256" key="3">
    <source>
        <dbReference type="ARBA" id="ARBA00022729"/>
    </source>
</evidence>
<dbReference type="PROSITE" id="PS51257">
    <property type="entry name" value="PROKAR_LIPOPROTEIN"/>
    <property type="match status" value="1"/>
</dbReference>
<feature type="domain" description="SsuA/THI5-like" evidence="4">
    <location>
        <begin position="67"/>
        <end position="279"/>
    </location>
</feature>